<feature type="binding site" evidence="4">
    <location>
        <position position="157"/>
    </location>
    <ligand>
        <name>Zn(2+)</name>
        <dbReference type="ChEBI" id="CHEBI:29105"/>
    </ligand>
</feature>
<protein>
    <recommendedName>
        <fullName evidence="1">protein acetyllysine N-acetyltransferase</fullName>
        <ecNumber evidence="1">2.3.1.286</ecNumber>
    </recommendedName>
</protein>
<evidence type="ECO:0000313" key="7">
    <source>
        <dbReference type="Proteomes" id="UP000050833"/>
    </source>
</evidence>
<dbReference type="InterPro" id="IPR003000">
    <property type="entry name" value="Sirtuin"/>
</dbReference>
<dbReference type="GO" id="GO:0017136">
    <property type="term" value="F:histone deacetylase activity, NAD-dependent"/>
    <property type="evidence" value="ECO:0007669"/>
    <property type="project" value="TreeGrafter"/>
</dbReference>
<dbReference type="PROSITE" id="PS50305">
    <property type="entry name" value="SIRTUIN"/>
    <property type="match status" value="1"/>
</dbReference>
<feature type="binding site" evidence="4">
    <location>
        <position position="181"/>
    </location>
    <ligand>
        <name>Zn(2+)</name>
        <dbReference type="ChEBI" id="CHEBI:29105"/>
    </ligand>
</feature>
<dbReference type="InterPro" id="IPR026591">
    <property type="entry name" value="Sirtuin_cat_small_dom_sf"/>
</dbReference>
<keyword evidence="4" id="KW-0479">Metal-binding</keyword>
<dbReference type="SUPFAM" id="SSF52467">
    <property type="entry name" value="DHS-like NAD/FAD-binding domain"/>
    <property type="match status" value="1"/>
</dbReference>
<dbReference type="PANTHER" id="PTHR11085:SF10">
    <property type="entry name" value="NAD-DEPENDENT PROTEIN DEACYLASE SIRTUIN-5, MITOCHONDRIAL-RELATED"/>
    <property type="match status" value="1"/>
</dbReference>
<evidence type="ECO:0000256" key="2">
    <source>
        <dbReference type="ARBA" id="ARBA00022679"/>
    </source>
</evidence>
<organism evidence="6 7">
    <name type="scientific">Butyribacter intestini</name>
    <dbReference type="NCBI Taxonomy" id="1703332"/>
    <lineage>
        <taxon>Bacteria</taxon>
        <taxon>Bacillati</taxon>
        <taxon>Bacillota</taxon>
        <taxon>Clostridia</taxon>
        <taxon>Lachnospirales</taxon>
        <taxon>Lachnospiraceae</taxon>
        <taxon>Butyribacter</taxon>
    </lineage>
</organism>
<feature type="binding site" evidence="4">
    <location>
        <position position="178"/>
    </location>
    <ligand>
        <name>Zn(2+)</name>
        <dbReference type="ChEBI" id="CHEBI:29105"/>
    </ligand>
</feature>
<reference evidence="6 7" key="1">
    <citation type="submission" date="2015-10" db="EMBL/GenBank/DDBJ databases">
        <title>Butyribacter intestini gen. nov., sp. nov., a butyric acid-producing bacterium of the family Lachnospiraceae isolated from the human faeces.</title>
        <authorList>
            <person name="Zou Y."/>
            <person name="Xue W."/>
            <person name="Luo G."/>
            <person name="Lv M."/>
        </authorList>
    </citation>
    <scope>NUCLEOTIDE SEQUENCE [LARGE SCALE GENOMIC DNA]</scope>
    <source>
        <strain evidence="6 7">TF01-11</strain>
    </source>
</reference>
<name>A0AAW3JSH3_9FIRM</name>
<sequence>MCLCTLDTDFVFHTMHKNVCRNEGSMEQVLEKMRDIIREGGNIVVLAGMNITYDMGLNGVNAEHLAYDVEQKYGYPNDEIVSSSFYTRRAPLFYKYYKEVILNIDDPQPSPIHYGIYKLQQCSKLSAVVTRSVYSIYDKVGCSNVIKLHGSVDENVCPRCKRLYDSHYIKHAKGIPVCEKCGIPLRPGFTLVGEMLDNGKISKASTIVENADILLVLGAGINSTLCRYMVKYYQGDKLLLLNDIEKVGDDRADYRAYGNLRDMFAQVMDF</sequence>
<proteinExistence type="predicted"/>
<dbReference type="InterPro" id="IPR050134">
    <property type="entry name" value="NAD-dep_sirtuin_deacylases"/>
</dbReference>
<keyword evidence="2" id="KW-0808">Transferase</keyword>
<dbReference type="InterPro" id="IPR026590">
    <property type="entry name" value="Ssirtuin_cat_dom"/>
</dbReference>
<evidence type="ECO:0000256" key="1">
    <source>
        <dbReference type="ARBA" id="ARBA00012928"/>
    </source>
</evidence>
<gene>
    <name evidence="6" type="ORF">APZ18_12540</name>
</gene>
<dbReference type="GO" id="GO:0070403">
    <property type="term" value="F:NAD+ binding"/>
    <property type="evidence" value="ECO:0007669"/>
    <property type="project" value="InterPro"/>
</dbReference>
<keyword evidence="3" id="KW-0520">NAD</keyword>
<feature type="active site" description="Proton acceptor" evidence="4">
    <location>
        <position position="149"/>
    </location>
</feature>
<feature type="binding site" evidence="4">
    <location>
        <position position="160"/>
    </location>
    <ligand>
        <name>Zn(2+)</name>
        <dbReference type="ChEBI" id="CHEBI:29105"/>
    </ligand>
</feature>
<dbReference type="EMBL" id="LLKB01000005">
    <property type="protein sequence ID" value="KQC85497.1"/>
    <property type="molecule type" value="Genomic_DNA"/>
</dbReference>
<accession>A0AAW3JSH3</accession>
<comment type="caution">
    <text evidence="6">The sequence shown here is derived from an EMBL/GenBank/DDBJ whole genome shotgun (WGS) entry which is preliminary data.</text>
</comment>
<keyword evidence="7" id="KW-1185">Reference proteome</keyword>
<dbReference type="AlphaFoldDB" id="A0AAW3JSH3"/>
<evidence type="ECO:0000256" key="4">
    <source>
        <dbReference type="PROSITE-ProRule" id="PRU00236"/>
    </source>
</evidence>
<dbReference type="PANTHER" id="PTHR11085">
    <property type="entry name" value="NAD-DEPENDENT PROTEIN DEACYLASE SIRTUIN-5, MITOCHONDRIAL-RELATED"/>
    <property type="match status" value="1"/>
</dbReference>
<evidence type="ECO:0000259" key="5">
    <source>
        <dbReference type="PROSITE" id="PS50305"/>
    </source>
</evidence>
<evidence type="ECO:0000256" key="3">
    <source>
        <dbReference type="ARBA" id="ARBA00023027"/>
    </source>
</evidence>
<dbReference type="GO" id="GO:0046872">
    <property type="term" value="F:metal ion binding"/>
    <property type="evidence" value="ECO:0007669"/>
    <property type="project" value="UniProtKB-KW"/>
</dbReference>
<dbReference type="Pfam" id="PF02146">
    <property type="entry name" value="SIR2"/>
    <property type="match status" value="1"/>
</dbReference>
<feature type="domain" description="Deacetylase sirtuin-type" evidence="5">
    <location>
        <begin position="23"/>
        <end position="270"/>
    </location>
</feature>
<dbReference type="Gene3D" id="3.30.1600.10">
    <property type="entry name" value="SIR2/SIRT2 'Small Domain"/>
    <property type="match status" value="1"/>
</dbReference>
<dbReference type="InterPro" id="IPR029035">
    <property type="entry name" value="DHS-like_NAD/FAD-binding_dom"/>
</dbReference>
<dbReference type="EC" id="2.3.1.286" evidence="1"/>
<dbReference type="Gene3D" id="3.40.50.1220">
    <property type="entry name" value="TPP-binding domain"/>
    <property type="match status" value="1"/>
</dbReference>
<dbReference type="Proteomes" id="UP000050833">
    <property type="component" value="Unassembled WGS sequence"/>
</dbReference>
<keyword evidence="4" id="KW-0862">Zinc</keyword>
<evidence type="ECO:0000313" key="6">
    <source>
        <dbReference type="EMBL" id="KQC85497.1"/>
    </source>
</evidence>